<evidence type="ECO:0000313" key="2">
    <source>
        <dbReference type="EMBL" id="MBW9095503.1"/>
    </source>
</evidence>
<dbReference type="EMBL" id="JAEUAW010000019">
    <property type="protein sequence ID" value="MBW9095503.1"/>
    <property type="molecule type" value="Genomic_DNA"/>
</dbReference>
<keyword evidence="1" id="KW-0812">Transmembrane</keyword>
<feature type="transmembrane region" description="Helical" evidence="1">
    <location>
        <begin position="20"/>
        <end position="43"/>
    </location>
</feature>
<reference evidence="2 3" key="1">
    <citation type="journal article" date="2021" name="MBio">
        <title>Poor Competitiveness of Bradyrhizobium in Pigeon Pea Root Colonization in Indian Soils.</title>
        <authorList>
            <person name="Chalasani D."/>
            <person name="Basu A."/>
            <person name="Pullabhotla S.V.S.R.N."/>
            <person name="Jorrin B."/>
            <person name="Neal A.L."/>
            <person name="Poole P.S."/>
            <person name="Podile A.R."/>
            <person name="Tkacz A."/>
        </authorList>
    </citation>
    <scope>NUCLEOTIDE SEQUENCE [LARGE SCALE GENOMIC DNA]</scope>
    <source>
        <strain evidence="2 3">HU14</strain>
    </source>
</reference>
<evidence type="ECO:0008006" key="4">
    <source>
        <dbReference type="Google" id="ProtNLM"/>
    </source>
</evidence>
<evidence type="ECO:0000313" key="3">
    <source>
        <dbReference type="Proteomes" id="UP001196843"/>
    </source>
</evidence>
<keyword evidence="1" id="KW-0472">Membrane</keyword>
<dbReference type="Proteomes" id="UP001196843">
    <property type="component" value="Unassembled WGS sequence"/>
</dbReference>
<evidence type="ECO:0000256" key="1">
    <source>
        <dbReference type="SAM" id="Phobius"/>
    </source>
</evidence>
<gene>
    <name evidence="2" type="ORF">JNB62_17625</name>
</gene>
<accession>A0ABS7HS81</accession>
<sequence>MTAGESGALERRTGDLIATLLLIGFSVGVAVVMFFVALLWAVGAHDNTLAIVLGGYLPLAFCIIGGVFGIVALSRRRLAFWYPLIALVLSAVAWLVALAVVR</sequence>
<feature type="transmembrane region" description="Helical" evidence="1">
    <location>
        <begin position="80"/>
        <end position="101"/>
    </location>
</feature>
<keyword evidence="1" id="KW-1133">Transmembrane helix</keyword>
<organism evidence="2 3">
    <name type="scientific">Microbacterium jejuense</name>
    <dbReference type="NCBI Taxonomy" id="1263637"/>
    <lineage>
        <taxon>Bacteria</taxon>
        <taxon>Bacillati</taxon>
        <taxon>Actinomycetota</taxon>
        <taxon>Actinomycetes</taxon>
        <taxon>Micrococcales</taxon>
        <taxon>Microbacteriaceae</taxon>
        <taxon>Microbacterium</taxon>
    </lineage>
</organism>
<feature type="transmembrane region" description="Helical" evidence="1">
    <location>
        <begin position="49"/>
        <end position="73"/>
    </location>
</feature>
<protein>
    <recommendedName>
        <fullName evidence="4">Major facilitator superfamily (MFS) profile domain-containing protein</fullName>
    </recommendedName>
</protein>
<keyword evidence="3" id="KW-1185">Reference proteome</keyword>
<dbReference type="RefSeq" id="WP_220302200.1">
    <property type="nucleotide sequence ID" value="NZ_JAEUAW010000019.1"/>
</dbReference>
<proteinExistence type="predicted"/>
<comment type="caution">
    <text evidence="2">The sequence shown here is derived from an EMBL/GenBank/DDBJ whole genome shotgun (WGS) entry which is preliminary data.</text>
</comment>
<name>A0ABS7HS81_9MICO</name>